<gene>
    <name evidence="1" type="ORF">NE237_009271</name>
</gene>
<comment type="caution">
    <text evidence="1">The sequence shown here is derived from an EMBL/GenBank/DDBJ whole genome shotgun (WGS) entry which is preliminary data.</text>
</comment>
<proteinExistence type="predicted"/>
<name>A0A9Q0KXH5_9MAGN</name>
<keyword evidence="2" id="KW-1185">Reference proteome</keyword>
<protein>
    <submittedName>
        <fullName evidence="1">Uncharacterized protein</fullName>
    </submittedName>
</protein>
<accession>A0A9Q0KXH5</accession>
<sequence>MTCYGCRRRQAVRGKKECEWRMTAVADSIRLSARMLRPTCSTVAMLAQYSISVEPKKSHGSSHSLWLKSHSRYLLYHVMVFDVGESTISGNDTSSSSSLLLVLFSSAVVGAPEEKGDSIRWLLPLSRPHELHRNPTRELLVTNRYNLTILQV</sequence>
<dbReference type="EMBL" id="JAMYWD010000002">
    <property type="protein sequence ID" value="KAJ4978491.1"/>
    <property type="molecule type" value="Genomic_DNA"/>
</dbReference>
<dbReference type="AlphaFoldDB" id="A0A9Q0KXH5"/>
<dbReference type="Proteomes" id="UP001141806">
    <property type="component" value="Unassembled WGS sequence"/>
</dbReference>
<evidence type="ECO:0000313" key="1">
    <source>
        <dbReference type="EMBL" id="KAJ4978491.1"/>
    </source>
</evidence>
<reference evidence="1" key="1">
    <citation type="journal article" date="2023" name="Plant J.">
        <title>The genome of the king protea, Protea cynaroides.</title>
        <authorList>
            <person name="Chang J."/>
            <person name="Duong T.A."/>
            <person name="Schoeman C."/>
            <person name="Ma X."/>
            <person name="Roodt D."/>
            <person name="Barker N."/>
            <person name="Li Z."/>
            <person name="Van de Peer Y."/>
            <person name="Mizrachi E."/>
        </authorList>
    </citation>
    <scope>NUCLEOTIDE SEQUENCE</scope>
    <source>
        <tissue evidence="1">Young leaves</tissue>
    </source>
</reference>
<evidence type="ECO:0000313" key="2">
    <source>
        <dbReference type="Proteomes" id="UP001141806"/>
    </source>
</evidence>
<organism evidence="1 2">
    <name type="scientific">Protea cynaroides</name>
    <dbReference type="NCBI Taxonomy" id="273540"/>
    <lineage>
        <taxon>Eukaryota</taxon>
        <taxon>Viridiplantae</taxon>
        <taxon>Streptophyta</taxon>
        <taxon>Embryophyta</taxon>
        <taxon>Tracheophyta</taxon>
        <taxon>Spermatophyta</taxon>
        <taxon>Magnoliopsida</taxon>
        <taxon>Proteales</taxon>
        <taxon>Proteaceae</taxon>
        <taxon>Protea</taxon>
    </lineage>
</organism>